<dbReference type="GO" id="GO:0009103">
    <property type="term" value="P:lipopolysaccharide biosynthetic process"/>
    <property type="evidence" value="ECO:0007669"/>
    <property type="project" value="TreeGrafter"/>
</dbReference>
<dbReference type="Gene3D" id="3.40.50.2000">
    <property type="entry name" value="Glycogen Phosphorylase B"/>
    <property type="match status" value="2"/>
</dbReference>
<dbReference type="GO" id="GO:0016757">
    <property type="term" value="F:glycosyltransferase activity"/>
    <property type="evidence" value="ECO:0007669"/>
    <property type="project" value="InterPro"/>
</dbReference>
<feature type="domain" description="Glycosyl transferase family 1" evidence="2">
    <location>
        <begin position="47"/>
        <end position="183"/>
    </location>
</feature>
<dbReference type="PANTHER" id="PTHR46401">
    <property type="entry name" value="GLYCOSYLTRANSFERASE WBBK-RELATED"/>
    <property type="match status" value="1"/>
</dbReference>
<dbReference type="AlphaFoldDB" id="A0A0F9IG27"/>
<evidence type="ECO:0000313" key="3">
    <source>
        <dbReference type="EMBL" id="KKM18729.1"/>
    </source>
</evidence>
<comment type="caution">
    <text evidence="3">The sequence shown here is derived from an EMBL/GenBank/DDBJ whole genome shotgun (WGS) entry which is preliminary data.</text>
</comment>
<dbReference type="Pfam" id="PF00534">
    <property type="entry name" value="Glycos_transf_1"/>
    <property type="match status" value="1"/>
</dbReference>
<accession>A0A0F9IG27</accession>
<keyword evidence="1" id="KW-0808">Transferase</keyword>
<gene>
    <name evidence="3" type="ORF">LCGC14_1662740</name>
</gene>
<evidence type="ECO:0000256" key="1">
    <source>
        <dbReference type="ARBA" id="ARBA00022679"/>
    </source>
</evidence>
<protein>
    <recommendedName>
        <fullName evidence="2">Glycosyl transferase family 1 domain-containing protein</fullName>
    </recommendedName>
</protein>
<dbReference type="PANTHER" id="PTHR46401:SF2">
    <property type="entry name" value="GLYCOSYLTRANSFERASE WBBK-RELATED"/>
    <property type="match status" value="1"/>
</dbReference>
<organism evidence="3">
    <name type="scientific">marine sediment metagenome</name>
    <dbReference type="NCBI Taxonomy" id="412755"/>
    <lineage>
        <taxon>unclassified sequences</taxon>
        <taxon>metagenomes</taxon>
        <taxon>ecological metagenomes</taxon>
    </lineage>
</organism>
<dbReference type="SUPFAM" id="SSF53756">
    <property type="entry name" value="UDP-Glycosyltransferase/glycogen phosphorylase"/>
    <property type="match status" value="1"/>
</dbReference>
<evidence type="ECO:0000259" key="2">
    <source>
        <dbReference type="Pfam" id="PF00534"/>
    </source>
</evidence>
<name>A0A0F9IG27_9ZZZZ</name>
<proteinExistence type="predicted"/>
<sequence>MAVSNYCIEWLKNKFQSKYEIELLYNTINLKKVLKLSRFEGPDYSEKRYKVIMALAHTVKSKGFDIFLNVADKASSNYKFIWIGKKEELGKEEAEKIELINKKNDYEKIQVFDYNPNPFPLIKKCDIYFLPSLDESFGLSYLEAFIFGKFVIAPSTTGFSEIIEKNSNLALIYNNIQEVFELLNSNEIDHLIRNFKEERLHIAKKFDNNNFNKNIIEILYKYTK</sequence>
<reference evidence="3" key="1">
    <citation type="journal article" date="2015" name="Nature">
        <title>Complex archaea that bridge the gap between prokaryotes and eukaryotes.</title>
        <authorList>
            <person name="Spang A."/>
            <person name="Saw J.H."/>
            <person name="Jorgensen S.L."/>
            <person name="Zaremba-Niedzwiedzka K."/>
            <person name="Martijn J."/>
            <person name="Lind A.E."/>
            <person name="van Eijk R."/>
            <person name="Schleper C."/>
            <person name="Guy L."/>
            <person name="Ettema T.J."/>
        </authorList>
    </citation>
    <scope>NUCLEOTIDE SEQUENCE</scope>
</reference>
<dbReference type="EMBL" id="LAZR01014158">
    <property type="protein sequence ID" value="KKM18729.1"/>
    <property type="molecule type" value="Genomic_DNA"/>
</dbReference>
<dbReference type="InterPro" id="IPR001296">
    <property type="entry name" value="Glyco_trans_1"/>
</dbReference>